<keyword evidence="3" id="KW-1185">Reference proteome</keyword>
<evidence type="ECO:0000313" key="2">
    <source>
        <dbReference type="EMBL" id="VCU69846.1"/>
    </source>
</evidence>
<reference evidence="2 3" key="1">
    <citation type="submission" date="2018-10" db="EMBL/GenBank/DDBJ databases">
        <authorList>
            <person name="Criscuolo A."/>
        </authorList>
    </citation>
    <scope>NUCLEOTIDE SEQUENCE [LARGE SCALE GENOMIC DNA]</scope>
    <source>
        <strain evidence="2">DnA1</strain>
    </source>
</reference>
<protein>
    <submittedName>
        <fullName evidence="2">Uncharacterized protein</fullName>
    </submittedName>
</protein>
<dbReference type="Proteomes" id="UP000277294">
    <property type="component" value="Unassembled WGS sequence"/>
</dbReference>
<dbReference type="AlphaFoldDB" id="A0A3P4B2S1"/>
<name>A0A3P4B2S1_9BURK</name>
<feature type="region of interest" description="Disordered" evidence="1">
    <location>
        <begin position="1"/>
        <end position="56"/>
    </location>
</feature>
<gene>
    <name evidence="2" type="ORF">PIGHUM_01911</name>
</gene>
<feature type="compositionally biased region" description="Pro residues" evidence="1">
    <location>
        <begin position="9"/>
        <end position="38"/>
    </location>
</feature>
<evidence type="ECO:0000256" key="1">
    <source>
        <dbReference type="SAM" id="MobiDB-lite"/>
    </source>
</evidence>
<dbReference type="EMBL" id="UWPJ01000016">
    <property type="protein sequence ID" value="VCU69846.1"/>
    <property type="molecule type" value="Genomic_DNA"/>
</dbReference>
<proteinExistence type="predicted"/>
<sequence>MAVQLHSVPPDPPVSDPPPVGDPPRQPVGDPPVPPAQQPDPIDPDLPHKPPPPSEE</sequence>
<evidence type="ECO:0000313" key="3">
    <source>
        <dbReference type="Proteomes" id="UP000277294"/>
    </source>
</evidence>
<organism evidence="2 3">
    <name type="scientific">Pigmentiphaga humi</name>
    <dbReference type="NCBI Taxonomy" id="2478468"/>
    <lineage>
        <taxon>Bacteria</taxon>
        <taxon>Pseudomonadati</taxon>
        <taxon>Pseudomonadota</taxon>
        <taxon>Betaproteobacteria</taxon>
        <taxon>Burkholderiales</taxon>
        <taxon>Alcaligenaceae</taxon>
        <taxon>Pigmentiphaga</taxon>
    </lineage>
</organism>
<accession>A0A3P4B2S1</accession>